<dbReference type="EMBL" id="JAHLQT010007678">
    <property type="protein sequence ID" value="KAG7174202.1"/>
    <property type="molecule type" value="Genomic_DNA"/>
</dbReference>
<accession>A0A8J5N6N7</accession>
<feature type="region of interest" description="Disordered" evidence="1">
    <location>
        <begin position="1"/>
        <end position="37"/>
    </location>
</feature>
<proteinExistence type="predicted"/>
<gene>
    <name evidence="2" type="ORF">Hamer_G003106</name>
</gene>
<evidence type="ECO:0000313" key="3">
    <source>
        <dbReference type="Proteomes" id="UP000747542"/>
    </source>
</evidence>
<reference evidence="2" key="1">
    <citation type="journal article" date="2021" name="Sci. Adv.">
        <title>The American lobster genome reveals insights on longevity, neural, and immune adaptations.</title>
        <authorList>
            <person name="Polinski J.M."/>
            <person name="Zimin A.V."/>
            <person name="Clark K.F."/>
            <person name="Kohn A.B."/>
            <person name="Sadowski N."/>
            <person name="Timp W."/>
            <person name="Ptitsyn A."/>
            <person name="Khanna P."/>
            <person name="Romanova D.Y."/>
            <person name="Williams P."/>
            <person name="Greenwood S.J."/>
            <person name="Moroz L.L."/>
            <person name="Walt D.R."/>
            <person name="Bodnar A.G."/>
        </authorList>
    </citation>
    <scope>NUCLEOTIDE SEQUENCE</scope>
    <source>
        <strain evidence="2">GMGI-L3</strain>
    </source>
</reference>
<sequence length="109" mass="12009">MTFLVSRKLMPTSTQPLTSGNSPSPPNSTMEDMSADDPPCLSRCLRLKLIVSTYKEFSSPGESIIQATIVPISIMTAYIMRVEVEFLHDGQAEQHKLHAADPQQQASCK</sequence>
<feature type="compositionally biased region" description="Polar residues" evidence="1">
    <location>
        <begin position="11"/>
        <end position="20"/>
    </location>
</feature>
<dbReference type="AlphaFoldDB" id="A0A8J5N6N7"/>
<evidence type="ECO:0000313" key="2">
    <source>
        <dbReference type="EMBL" id="KAG7174202.1"/>
    </source>
</evidence>
<evidence type="ECO:0000256" key="1">
    <source>
        <dbReference type="SAM" id="MobiDB-lite"/>
    </source>
</evidence>
<protein>
    <submittedName>
        <fullName evidence="2">Uncharacterized protein</fullName>
    </submittedName>
</protein>
<name>A0A8J5N6N7_HOMAM</name>
<organism evidence="2 3">
    <name type="scientific">Homarus americanus</name>
    <name type="common">American lobster</name>
    <dbReference type="NCBI Taxonomy" id="6706"/>
    <lineage>
        <taxon>Eukaryota</taxon>
        <taxon>Metazoa</taxon>
        <taxon>Ecdysozoa</taxon>
        <taxon>Arthropoda</taxon>
        <taxon>Crustacea</taxon>
        <taxon>Multicrustacea</taxon>
        <taxon>Malacostraca</taxon>
        <taxon>Eumalacostraca</taxon>
        <taxon>Eucarida</taxon>
        <taxon>Decapoda</taxon>
        <taxon>Pleocyemata</taxon>
        <taxon>Astacidea</taxon>
        <taxon>Nephropoidea</taxon>
        <taxon>Nephropidae</taxon>
        <taxon>Homarus</taxon>
    </lineage>
</organism>
<dbReference type="Proteomes" id="UP000747542">
    <property type="component" value="Unassembled WGS sequence"/>
</dbReference>
<keyword evidence="3" id="KW-1185">Reference proteome</keyword>
<comment type="caution">
    <text evidence="2">The sequence shown here is derived from an EMBL/GenBank/DDBJ whole genome shotgun (WGS) entry which is preliminary data.</text>
</comment>